<feature type="non-terminal residue" evidence="1">
    <location>
        <position position="1"/>
    </location>
</feature>
<reference evidence="1" key="1">
    <citation type="submission" date="2023-10" db="EMBL/GenBank/DDBJ databases">
        <authorList>
            <person name="Domelevo Entfellner J.-B."/>
        </authorList>
    </citation>
    <scope>NUCLEOTIDE SEQUENCE</scope>
</reference>
<dbReference type="Gramene" id="rna-AYBTSS11_LOCUS12466">
    <property type="protein sequence ID" value="CAJ1947062.1"/>
    <property type="gene ID" value="gene-AYBTSS11_LOCUS12466"/>
</dbReference>
<evidence type="ECO:0000313" key="2">
    <source>
        <dbReference type="Proteomes" id="UP001189624"/>
    </source>
</evidence>
<accession>A0AA86SP23</accession>
<evidence type="ECO:0000313" key="1">
    <source>
        <dbReference type="EMBL" id="CAJ1947062.1"/>
    </source>
</evidence>
<keyword evidence="2" id="KW-1185">Reference proteome</keyword>
<organism evidence="1 2">
    <name type="scientific">Sphenostylis stenocarpa</name>
    <dbReference type="NCBI Taxonomy" id="92480"/>
    <lineage>
        <taxon>Eukaryota</taxon>
        <taxon>Viridiplantae</taxon>
        <taxon>Streptophyta</taxon>
        <taxon>Embryophyta</taxon>
        <taxon>Tracheophyta</taxon>
        <taxon>Spermatophyta</taxon>
        <taxon>Magnoliopsida</taxon>
        <taxon>eudicotyledons</taxon>
        <taxon>Gunneridae</taxon>
        <taxon>Pentapetalae</taxon>
        <taxon>rosids</taxon>
        <taxon>fabids</taxon>
        <taxon>Fabales</taxon>
        <taxon>Fabaceae</taxon>
        <taxon>Papilionoideae</taxon>
        <taxon>50 kb inversion clade</taxon>
        <taxon>NPAAA clade</taxon>
        <taxon>indigoferoid/millettioid clade</taxon>
        <taxon>Phaseoleae</taxon>
        <taxon>Sphenostylis</taxon>
    </lineage>
</organism>
<dbReference type="EMBL" id="OY731401">
    <property type="protein sequence ID" value="CAJ1947062.1"/>
    <property type="molecule type" value="Genomic_DNA"/>
</dbReference>
<sequence length="67" mass="7437">FKEEDPCNPTTQSQEETVATILATIAIFLMEDLGNTEPLNVVKLKILLRSGGVKVCNPKIVRFYTPT</sequence>
<dbReference type="Proteomes" id="UP001189624">
    <property type="component" value="Chromosome 4"/>
</dbReference>
<proteinExistence type="predicted"/>
<name>A0AA86SP23_9FABA</name>
<gene>
    <name evidence="1" type="ORF">AYBTSS11_LOCUS12466</name>
</gene>
<protein>
    <submittedName>
        <fullName evidence="1">Uncharacterized protein</fullName>
    </submittedName>
</protein>
<dbReference type="AlphaFoldDB" id="A0AA86SP23"/>